<name>A0ABP9IHV4_9ACTN</name>
<proteinExistence type="predicted"/>
<reference evidence="4" key="1">
    <citation type="journal article" date="2019" name="Int. J. Syst. Evol. Microbiol.">
        <title>The Global Catalogue of Microorganisms (GCM) 10K type strain sequencing project: providing services to taxonomists for standard genome sequencing and annotation.</title>
        <authorList>
            <consortium name="The Broad Institute Genomics Platform"/>
            <consortium name="The Broad Institute Genome Sequencing Center for Infectious Disease"/>
            <person name="Wu L."/>
            <person name="Ma J."/>
        </authorList>
    </citation>
    <scope>NUCLEOTIDE SEQUENCE [LARGE SCALE GENOMIC DNA]</scope>
    <source>
        <strain evidence="4">JCM 17986</strain>
    </source>
</reference>
<dbReference type="PROSITE" id="PS51257">
    <property type="entry name" value="PROKAR_LIPOPROTEIN"/>
    <property type="match status" value="1"/>
</dbReference>
<accession>A0ABP9IHV4</accession>
<feature type="region of interest" description="Disordered" evidence="1">
    <location>
        <begin position="271"/>
        <end position="295"/>
    </location>
</feature>
<comment type="caution">
    <text evidence="3">The sequence shown here is derived from an EMBL/GenBank/DDBJ whole genome shotgun (WGS) entry which is preliminary data.</text>
</comment>
<evidence type="ECO:0000313" key="3">
    <source>
        <dbReference type="EMBL" id="GAA4997650.1"/>
    </source>
</evidence>
<evidence type="ECO:0000256" key="2">
    <source>
        <dbReference type="SAM" id="SignalP"/>
    </source>
</evidence>
<dbReference type="EMBL" id="BAABHS010000071">
    <property type="protein sequence ID" value="GAA4997650.1"/>
    <property type="molecule type" value="Genomic_DNA"/>
</dbReference>
<evidence type="ECO:0008006" key="5">
    <source>
        <dbReference type="Google" id="ProtNLM"/>
    </source>
</evidence>
<dbReference type="Proteomes" id="UP001500466">
    <property type="component" value="Unassembled WGS sequence"/>
</dbReference>
<organism evidence="3 4">
    <name type="scientific">Yinghuangia aomiensis</name>
    <dbReference type="NCBI Taxonomy" id="676205"/>
    <lineage>
        <taxon>Bacteria</taxon>
        <taxon>Bacillati</taxon>
        <taxon>Actinomycetota</taxon>
        <taxon>Actinomycetes</taxon>
        <taxon>Kitasatosporales</taxon>
        <taxon>Streptomycetaceae</taxon>
        <taxon>Yinghuangia</taxon>
    </lineage>
</organism>
<feature type="region of interest" description="Disordered" evidence="1">
    <location>
        <begin position="32"/>
        <end position="57"/>
    </location>
</feature>
<evidence type="ECO:0000313" key="4">
    <source>
        <dbReference type="Proteomes" id="UP001500466"/>
    </source>
</evidence>
<keyword evidence="2" id="KW-0732">Signal</keyword>
<sequence length="335" mass="34798">MMIRPHSAYGVSAAALAALLVLAGCSSGSDDKKSADPAASVGSASGGGSGPAAAEQAGADGRLAIPAGADDETKKQYMVTNAVAECMKKAGFAYVPFVLTPTSANRDDNDRDYASARKIREKYGFGAFAPDVYPNDPQAPGSKTAVAEDPNTAAFQALPQDRKDAWNAAMMGSTDPAKMKQAMADGGGCLGAAQTKVYGDKGKSKADAEAASEAARRNRLNLNGDPELSRLAQGFASCLRGKGYPVETTAVTEIRNAERFVWMGKAAQLNQNRPQPADVDQPARPQSGPTLDPATARTMLTQEIQAALADLDCGRDFRAAYYPKLDKAPGAEGAG</sequence>
<gene>
    <name evidence="3" type="ORF">GCM10023205_83940</name>
</gene>
<keyword evidence="4" id="KW-1185">Reference proteome</keyword>
<evidence type="ECO:0000256" key="1">
    <source>
        <dbReference type="SAM" id="MobiDB-lite"/>
    </source>
</evidence>
<protein>
    <recommendedName>
        <fullName evidence="5">Lipoprotein</fullName>
    </recommendedName>
</protein>
<feature type="signal peptide" evidence="2">
    <location>
        <begin position="1"/>
        <end position="23"/>
    </location>
</feature>
<feature type="chain" id="PRO_5045868026" description="Lipoprotein" evidence="2">
    <location>
        <begin position="24"/>
        <end position="335"/>
    </location>
</feature>